<dbReference type="Gene3D" id="3.90.25.10">
    <property type="entry name" value="UDP-galactose 4-epimerase, domain 1"/>
    <property type="match status" value="1"/>
</dbReference>
<evidence type="ECO:0000313" key="5">
    <source>
        <dbReference type="Proteomes" id="UP001215280"/>
    </source>
</evidence>
<dbReference type="CDD" id="cd05251">
    <property type="entry name" value="NmrA_like_SDR_a"/>
    <property type="match status" value="1"/>
</dbReference>
<feature type="domain" description="NmrA-like" evidence="3">
    <location>
        <begin position="5"/>
        <end position="248"/>
    </location>
</feature>
<reference evidence="4" key="1">
    <citation type="submission" date="2023-03" db="EMBL/GenBank/DDBJ databases">
        <title>Massive genome expansion in bonnet fungi (Mycena s.s.) driven by repeated elements and novel gene families across ecological guilds.</title>
        <authorList>
            <consortium name="Lawrence Berkeley National Laboratory"/>
            <person name="Harder C.B."/>
            <person name="Miyauchi S."/>
            <person name="Viragh M."/>
            <person name="Kuo A."/>
            <person name="Thoen E."/>
            <person name="Andreopoulos B."/>
            <person name="Lu D."/>
            <person name="Skrede I."/>
            <person name="Drula E."/>
            <person name="Henrissat B."/>
            <person name="Morin E."/>
            <person name="Kohler A."/>
            <person name="Barry K."/>
            <person name="LaButti K."/>
            <person name="Morin E."/>
            <person name="Salamov A."/>
            <person name="Lipzen A."/>
            <person name="Mereny Z."/>
            <person name="Hegedus B."/>
            <person name="Baldrian P."/>
            <person name="Stursova M."/>
            <person name="Weitz H."/>
            <person name="Taylor A."/>
            <person name="Grigoriev I.V."/>
            <person name="Nagy L.G."/>
            <person name="Martin F."/>
            <person name="Kauserud H."/>
        </authorList>
    </citation>
    <scope>NUCLEOTIDE SEQUENCE</scope>
    <source>
        <strain evidence="4">CBHHK188m</strain>
    </source>
</reference>
<dbReference type="InterPro" id="IPR051164">
    <property type="entry name" value="NmrA-like_oxidored"/>
</dbReference>
<dbReference type="Proteomes" id="UP001215280">
    <property type="component" value="Unassembled WGS sequence"/>
</dbReference>
<gene>
    <name evidence="4" type="ORF">DFH07DRAFT_825976</name>
</gene>
<keyword evidence="5" id="KW-1185">Reference proteome</keyword>
<sequence>MSSRIVSVFGATGLQGSSVVEALLKDGTFTPRAITRNPESEAALKLKERGVEVVKGDSGDKASLVTALQGSEAVFAVTLPLISPILTSGPSELTQGKNIVDASKEAGVTFVVFRCSSLPGVKKMSGGKYTKASPFDDKEEIEQYLKASGLANASILTGGFLENFWVYTSTGFDISIPYNPTSLQRFTWVQHDVGEAVLALLKSYTDPSKSVSGKTYPVITAAITFPDLAARVAKTLGVQVTFTSVATSGVPILDEMFAAQSEYNGFHTATAIPNPDLVALGAKFGTIEKFMETEVKKRFSQ</sequence>
<dbReference type="EMBL" id="JARJLG010000077">
    <property type="protein sequence ID" value="KAJ7751739.1"/>
    <property type="molecule type" value="Genomic_DNA"/>
</dbReference>
<dbReference type="PANTHER" id="PTHR42748">
    <property type="entry name" value="NITROGEN METABOLITE REPRESSION PROTEIN NMRA FAMILY MEMBER"/>
    <property type="match status" value="1"/>
</dbReference>
<proteinExistence type="inferred from homology"/>
<evidence type="ECO:0000256" key="1">
    <source>
        <dbReference type="ARBA" id="ARBA00006328"/>
    </source>
</evidence>
<dbReference type="InterPro" id="IPR036291">
    <property type="entry name" value="NAD(P)-bd_dom_sf"/>
</dbReference>
<evidence type="ECO:0000256" key="2">
    <source>
        <dbReference type="ARBA" id="ARBA00022857"/>
    </source>
</evidence>
<dbReference type="InterPro" id="IPR008030">
    <property type="entry name" value="NmrA-like"/>
</dbReference>
<organism evidence="4 5">
    <name type="scientific">Mycena maculata</name>
    <dbReference type="NCBI Taxonomy" id="230809"/>
    <lineage>
        <taxon>Eukaryota</taxon>
        <taxon>Fungi</taxon>
        <taxon>Dikarya</taxon>
        <taxon>Basidiomycota</taxon>
        <taxon>Agaricomycotina</taxon>
        <taxon>Agaricomycetes</taxon>
        <taxon>Agaricomycetidae</taxon>
        <taxon>Agaricales</taxon>
        <taxon>Marasmiineae</taxon>
        <taxon>Mycenaceae</taxon>
        <taxon>Mycena</taxon>
    </lineage>
</organism>
<keyword evidence="2" id="KW-0521">NADP</keyword>
<accession>A0AAD7IY49</accession>
<dbReference type="Pfam" id="PF05368">
    <property type="entry name" value="NmrA"/>
    <property type="match status" value="1"/>
</dbReference>
<evidence type="ECO:0000259" key="3">
    <source>
        <dbReference type="Pfam" id="PF05368"/>
    </source>
</evidence>
<name>A0AAD7IY49_9AGAR</name>
<protein>
    <recommendedName>
        <fullName evidence="3">NmrA-like domain-containing protein</fullName>
    </recommendedName>
</protein>
<evidence type="ECO:0000313" key="4">
    <source>
        <dbReference type="EMBL" id="KAJ7751739.1"/>
    </source>
</evidence>
<dbReference type="AlphaFoldDB" id="A0AAD7IY49"/>
<dbReference type="SUPFAM" id="SSF51735">
    <property type="entry name" value="NAD(P)-binding Rossmann-fold domains"/>
    <property type="match status" value="1"/>
</dbReference>
<comment type="similarity">
    <text evidence="1">Belongs to the NmrA-type oxidoreductase family.</text>
</comment>
<dbReference type="PANTHER" id="PTHR42748:SF7">
    <property type="entry name" value="NMRA LIKE REDOX SENSOR 1-RELATED"/>
    <property type="match status" value="1"/>
</dbReference>
<comment type="caution">
    <text evidence="4">The sequence shown here is derived from an EMBL/GenBank/DDBJ whole genome shotgun (WGS) entry which is preliminary data.</text>
</comment>
<dbReference type="Gene3D" id="3.40.50.720">
    <property type="entry name" value="NAD(P)-binding Rossmann-like Domain"/>
    <property type="match status" value="1"/>
</dbReference>